<evidence type="ECO:0000256" key="3">
    <source>
        <dbReference type="ARBA" id="ARBA00011890"/>
    </source>
</evidence>
<dbReference type="OMA" id="CHSIATI"/>
<gene>
    <name evidence="8" type="ORF">Vbra_20540</name>
</gene>
<dbReference type="GO" id="GO:0032259">
    <property type="term" value="P:methylation"/>
    <property type="evidence" value="ECO:0007669"/>
    <property type="project" value="UniProtKB-KW"/>
</dbReference>
<dbReference type="NCBIfam" id="TIGR00080">
    <property type="entry name" value="pimt"/>
    <property type="match status" value="1"/>
</dbReference>
<name>A0A0G4ENE5_VITBC</name>
<evidence type="ECO:0000256" key="5">
    <source>
        <dbReference type="ARBA" id="ARBA00022603"/>
    </source>
</evidence>
<dbReference type="FunCoup" id="A0A0G4ENE5">
    <property type="interactions" value="109"/>
</dbReference>
<comment type="subcellular location">
    <subcellularLocation>
        <location evidence="1">Cytoplasm</location>
    </subcellularLocation>
</comment>
<protein>
    <recommendedName>
        <fullName evidence="3">protein-L-isoaspartate(D-aspartate) O-methyltransferase</fullName>
        <ecNumber evidence="3">2.1.1.77</ecNumber>
    </recommendedName>
</protein>
<dbReference type="AlphaFoldDB" id="A0A0G4ENE5"/>
<evidence type="ECO:0000256" key="2">
    <source>
        <dbReference type="ARBA" id="ARBA00005369"/>
    </source>
</evidence>
<dbReference type="InterPro" id="IPR029063">
    <property type="entry name" value="SAM-dependent_MTases_sf"/>
</dbReference>
<proteinExistence type="inferred from homology"/>
<dbReference type="EMBL" id="CDMY01000272">
    <property type="protein sequence ID" value="CEL98522.1"/>
    <property type="molecule type" value="Genomic_DNA"/>
</dbReference>
<dbReference type="Proteomes" id="UP000041254">
    <property type="component" value="Unassembled WGS sequence"/>
</dbReference>
<dbReference type="InterPro" id="IPR000682">
    <property type="entry name" value="PCMT"/>
</dbReference>
<keyword evidence="9" id="KW-1185">Reference proteome</keyword>
<evidence type="ECO:0000256" key="1">
    <source>
        <dbReference type="ARBA" id="ARBA00004496"/>
    </source>
</evidence>
<organism evidence="8 9">
    <name type="scientific">Vitrella brassicaformis (strain CCMP3155)</name>
    <dbReference type="NCBI Taxonomy" id="1169540"/>
    <lineage>
        <taxon>Eukaryota</taxon>
        <taxon>Sar</taxon>
        <taxon>Alveolata</taxon>
        <taxon>Colpodellida</taxon>
        <taxon>Vitrellaceae</taxon>
        <taxon>Vitrella</taxon>
    </lineage>
</organism>
<dbReference type="Pfam" id="PF01135">
    <property type="entry name" value="PCMT"/>
    <property type="match status" value="1"/>
</dbReference>
<comment type="similarity">
    <text evidence="2">Belongs to the methyltransferase superfamily. L-isoaspartyl/D-aspartyl protein methyltransferase family.</text>
</comment>
<keyword evidence="7" id="KW-0949">S-adenosyl-L-methionine</keyword>
<dbReference type="EC" id="2.1.1.77" evidence="3"/>
<reference evidence="8 9" key="1">
    <citation type="submission" date="2014-11" db="EMBL/GenBank/DDBJ databases">
        <authorList>
            <person name="Zhu J."/>
            <person name="Qi W."/>
            <person name="Song R."/>
        </authorList>
    </citation>
    <scope>NUCLEOTIDE SEQUENCE [LARGE SCALE GENOMIC DNA]</scope>
</reference>
<dbReference type="PANTHER" id="PTHR11579:SF0">
    <property type="entry name" value="PROTEIN-L-ISOASPARTATE(D-ASPARTATE) O-METHYLTRANSFERASE"/>
    <property type="match status" value="1"/>
</dbReference>
<evidence type="ECO:0000256" key="4">
    <source>
        <dbReference type="ARBA" id="ARBA00022490"/>
    </source>
</evidence>
<sequence>MLHPPINSTMKSKSAIFIASHDKRRRRTNSSPVVRGGEMEKLIGDLQQYTIQGFGPALKSERIIAAMRKVDRGKYVKQQKYINEPTDISHGQTISAPHMHAAALELLKDHLTEGSSALDVGSGSGYLTVCMARLVGILDDNNQVHEDKGKVAGIDVIPELVKTSKENVKNDVGPELLEADNFKLEEGDARKGFPPFAPYDAIHVAAAAPSVPPQALIDQLKPGGKMVIPVGPKEGPQDLYEVTKDASGHTRQKKIFGVRYVSLV</sequence>
<dbReference type="OrthoDB" id="73890at2759"/>
<dbReference type="InParanoid" id="A0A0G4ENE5"/>
<dbReference type="CDD" id="cd02440">
    <property type="entry name" value="AdoMet_MTases"/>
    <property type="match status" value="1"/>
</dbReference>
<evidence type="ECO:0000256" key="6">
    <source>
        <dbReference type="ARBA" id="ARBA00022679"/>
    </source>
</evidence>
<dbReference type="PhylomeDB" id="A0A0G4ENE5"/>
<dbReference type="SUPFAM" id="SSF53335">
    <property type="entry name" value="S-adenosyl-L-methionine-dependent methyltransferases"/>
    <property type="match status" value="1"/>
</dbReference>
<keyword evidence="6" id="KW-0808">Transferase</keyword>
<evidence type="ECO:0000313" key="8">
    <source>
        <dbReference type="EMBL" id="CEL98522.1"/>
    </source>
</evidence>
<dbReference type="VEuPathDB" id="CryptoDB:Vbra_20540"/>
<dbReference type="GO" id="GO:0005737">
    <property type="term" value="C:cytoplasm"/>
    <property type="evidence" value="ECO:0007669"/>
    <property type="project" value="UniProtKB-SubCell"/>
</dbReference>
<dbReference type="GO" id="GO:0004719">
    <property type="term" value="F:protein-L-isoaspartate (D-aspartate) O-methyltransferase activity"/>
    <property type="evidence" value="ECO:0007669"/>
    <property type="project" value="UniProtKB-EC"/>
</dbReference>
<dbReference type="Gene3D" id="3.40.50.150">
    <property type="entry name" value="Vaccinia Virus protein VP39"/>
    <property type="match status" value="1"/>
</dbReference>
<keyword evidence="5" id="KW-0489">Methyltransferase</keyword>
<evidence type="ECO:0000256" key="7">
    <source>
        <dbReference type="ARBA" id="ARBA00022691"/>
    </source>
</evidence>
<evidence type="ECO:0000313" key="9">
    <source>
        <dbReference type="Proteomes" id="UP000041254"/>
    </source>
</evidence>
<accession>A0A0G4ENE5</accession>
<keyword evidence="4" id="KW-0963">Cytoplasm</keyword>
<dbReference type="PANTHER" id="PTHR11579">
    <property type="entry name" value="PROTEIN-L-ISOASPARTATE O-METHYLTRANSFERASE"/>
    <property type="match status" value="1"/>
</dbReference>